<proteinExistence type="predicted"/>
<dbReference type="Gene3D" id="1.10.287.3160">
    <property type="match status" value="1"/>
</dbReference>
<name>M7BHH7_CHEMY</name>
<organism evidence="1 2">
    <name type="scientific">Chelonia mydas</name>
    <name type="common">Green sea-turtle</name>
    <name type="synonym">Chelonia agassizi</name>
    <dbReference type="NCBI Taxonomy" id="8469"/>
    <lineage>
        <taxon>Eukaryota</taxon>
        <taxon>Metazoa</taxon>
        <taxon>Chordata</taxon>
        <taxon>Craniata</taxon>
        <taxon>Vertebrata</taxon>
        <taxon>Euteleostomi</taxon>
        <taxon>Archelosauria</taxon>
        <taxon>Testudinata</taxon>
        <taxon>Testudines</taxon>
        <taxon>Cryptodira</taxon>
        <taxon>Durocryptodira</taxon>
        <taxon>Americhelydia</taxon>
        <taxon>Chelonioidea</taxon>
        <taxon>Cheloniidae</taxon>
        <taxon>Chelonia</taxon>
    </lineage>
</organism>
<dbReference type="AlphaFoldDB" id="M7BHH7"/>
<keyword evidence="2" id="KW-1185">Reference proteome</keyword>
<dbReference type="Proteomes" id="UP000031443">
    <property type="component" value="Unassembled WGS sequence"/>
</dbReference>
<evidence type="ECO:0000313" key="1">
    <source>
        <dbReference type="EMBL" id="EMP35090.1"/>
    </source>
</evidence>
<gene>
    <name evidence="1" type="ORF">UY3_07744</name>
</gene>
<evidence type="ECO:0000313" key="2">
    <source>
        <dbReference type="Proteomes" id="UP000031443"/>
    </source>
</evidence>
<dbReference type="EMBL" id="KB529800">
    <property type="protein sequence ID" value="EMP35090.1"/>
    <property type="molecule type" value="Genomic_DNA"/>
</dbReference>
<sequence>MPASIPPTAKGVERKYFVPSKEYDYLYSHPQPCSLVVASVNEKEWHGQQAPVPKSKEAKHLYLFGCKVCSSGGLQLQIVNQQALLSRYNINSLNSMMKFKELVPPESKEEFGALVEEGKRVAWTSLQASLDTTDSAARTLSSGIAMRRISWLQASGLPPELQQMLQDLPFDGEDMFLDKTDSRLQSLKDSRA</sequence>
<reference evidence="2" key="1">
    <citation type="journal article" date="2013" name="Nat. Genet.">
        <title>The draft genomes of soft-shell turtle and green sea turtle yield insights into the development and evolution of the turtle-specific body plan.</title>
        <authorList>
            <person name="Wang Z."/>
            <person name="Pascual-Anaya J."/>
            <person name="Zadissa A."/>
            <person name="Li W."/>
            <person name="Niimura Y."/>
            <person name="Huang Z."/>
            <person name="Li C."/>
            <person name="White S."/>
            <person name="Xiong Z."/>
            <person name="Fang D."/>
            <person name="Wang B."/>
            <person name="Ming Y."/>
            <person name="Chen Y."/>
            <person name="Zheng Y."/>
            <person name="Kuraku S."/>
            <person name="Pignatelli M."/>
            <person name="Herrero J."/>
            <person name="Beal K."/>
            <person name="Nozawa M."/>
            <person name="Li Q."/>
            <person name="Wang J."/>
            <person name="Zhang H."/>
            <person name="Yu L."/>
            <person name="Shigenobu S."/>
            <person name="Wang J."/>
            <person name="Liu J."/>
            <person name="Flicek P."/>
            <person name="Searle S."/>
            <person name="Wang J."/>
            <person name="Kuratani S."/>
            <person name="Yin Y."/>
            <person name="Aken B."/>
            <person name="Zhang G."/>
            <person name="Irie N."/>
        </authorList>
    </citation>
    <scope>NUCLEOTIDE SEQUENCE [LARGE SCALE GENOMIC DNA]</scope>
</reference>
<accession>M7BHH7</accession>
<protein>
    <submittedName>
        <fullName evidence="1">Uncharacterized protein</fullName>
    </submittedName>
</protein>